<dbReference type="EMBL" id="RQFU01000021">
    <property type="protein sequence ID" value="TGL17715.1"/>
    <property type="molecule type" value="Genomic_DNA"/>
</dbReference>
<accession>A0ABY2LXV4</accession>
<organism evidence="1 2">
    <name type="scientific">Leptospira yanagawae</name>
    <dbReference type="NCBI Taxonomy" id="293069"/>
    <lineage>
        <taxon>Bacteria</taxon>
        <taxon>Pseudomonadati</taxon>
        <taxon>Spirochaetota</taxon>
        <taxon>Spirochaetia</taxon>
        <taxon>Leptospirales</taxon>
        <taxon>Leptospiraceae</taxon>
        <taxon>Leptospira</taxon>
    </lineage>
</organism>
<evidence type="ECO:0008006" key="3">
    <source>
        <dbReference type="Google" id="ProtNLM"/>
    </source>
</evidence>
<name>A0ABY2LXV4_9LEPT</name>
<dbReference type="RefSeq" id="WP_135637062.1">
    <property type="nucleotide sequence ID" value="NZ_RQFU01000021.1"/>
</dbReference>
<evidence type="ECO:0000313" key="2">
    <source>
        <dbReference type="Proteomes" id="UP000298200"/>
    </source>
</evidence>
<protein>
    <recommendedName>
        <fullName evidence="3">DUF4393 domain-containing protein</fullName>
    </recommendedName>
</protein>
<dbReference type="Proteomes" id="UP000298200">
    <property type="component" value="Unassembled WGS sequence"/>
</dbReference>
<evidence type="ECO:0000313" key="1">
    <source>
        <dbReference type="EMBL" id="TGL17715.1"/>
    </source>
</evidence>
<comment type="caution">
    <text evidence="1">The sequence shown here is derived from an EMBL/GenBank/DDBJ whole genome shotgun (WGS) entry which is preliminary data.</text>
</comment>
<sequence>MSNLKNELIVKSTEFLTEAMDLTLVEIIKRYSGEGEVLKNIPIIKWGYLTLDLYNNFQLARFLKKYAHFLGPIDKEFIDNKEIQEKLTNILKDEKERSKLIENTIIAITSYQTEFKTKILGILFVKTFKYQIFSIEEYNILLFSLENIHPVIGFSLLEKYYLLYKQYIKSTTSESKTTVHIEIANLDYFPLSTSGLLNLPKGGAYSGDVGGAFISPLGIKFYENCILNSE</sequence>
<keyword evidence="2" id="KW-1185">Reference proteome</keyword>
<reference evidence="2" key="1">
    <citation type="journal article" date="2019" name="PLoS Negl. Trop. Dis.">
        <title>Revisiting the worldwide diversity of Leptospira species in the environment.</title>
        <authorList>
            <person name="Vincent A.T."/>
            <person name="Schiettekatte O."/>
            <person name="Bourhy P."/>
            <person name="Veyrier F.J."/>
            <person name="Picardeau M."/>
        </authorList>
    </citation>
    <scope>NUCLEOTIDE SEQUENCE [LARGE SCALE GENOMIC DNA]</scope>
    <source>
        <strain evidence="2">201800272</strain>
    </source>
</reference>
<proteinExistence type="predicted"/>
<gene>
    <name evidence="1" type="ORF">EHQ46_16130</name>
</gene>